<dbReference type="STRING" id="595536.GCA_000178815_00900"/>
<feature type="transmembrane region" description="Helical" evidence="6">
    <location>
        <begin position="160"/>
        <end position="179"/>
    </location>
</feature>
<evidence type="ECO:0000313" key="7">
    <source>
        <dbReference type="EMBL" id="ATQ66491.1"/>
    </source>
</evidence>
<keyword evidence="8" id="KW-1185">Reference proteome</keyword>
<evidence type="ECO:0000256" key="2">
    <source>
        <dbReference type="ARBA" id="ARBA00007511"/>
    </source>
</evidence>
<evidence type="ECO:0000256" key="6">
    <source>
        <dbReference type="SAM" id="Phobius"/>
    </source>
</evidence>
<comment type="similarity">
    <text evidence="2">Belongs to the TerC family.</text>
</comment>
<evidence type="ECO:0000256" key="3">
    <source>
        <dbReference type="ARBA" id="ARBA00022692"/>
    </source>
</evidence>
<dbReference type="Proteomes" id="UP000230709">
    <property type="component" value="Chromosome"/>
</dbReference>
<feature type="transmembrane region" description="Helical" evidence="6">
    <location>
        <begin position="199"/>
        <end position="218"/>
    </location>
</feature>
<dbReference type="InterPro" id="IPR022301">
    <property type="entry name" value="Integral_membrane_YjbE"/>
</dbReference>
<evidence type="ECO:0000256" key="5">
    <source>
        <dbReference type="ARBA" id="ARBA00023136"/>
    </source>
</evidence>
<evidence type="ECO:0000313" key="8">
    <source>
        <dbReference type="Proteomes" id="UP000230709"/>
    </source>
</evidence>
<dbReference type="RefSeq" id="WP_003611269.1">
    <property type="nucleotide sequence ID" value="NZ_ADVE02000001.1"/>
</dbReference>
<organism evidence="7 8">
    <name type="scientific">Methylosinus trichosporium (strain ATCC 35070 / NCIMB 11131 / UNIQEM 75 / OB3b)</name>
    <dbReference type="NCBI Taxonomy" id="595536"/>
    <lineage>
        <taxon>Bacteria</taxon>
        <taxon>Pseudomonadati</taxon>
        <taxon>Pseudomonadota</taxon>
        <taxon>Alphaproteobacteria</taxon>
        <taxon>Hyphomicrobiales</taxon>
        <taxon>Methylocystaceae</taxon>
        <taxon>Methylosinus</taxon>
    </lineage>
</organism>
<accession>A0A2D2CUK1</accession>
<feature type="transmembrane region" description="Helical" evidence="6">
    <location>
        <begin position="14"/>
        <end position="33"/>
    </location>
</feature>
<dbReference type="EMBL" id="CP023737">
    <property type="protein sequence ID" value="ATQ66491.1"/>
    <property type="molecule type" value="Genomic_DNA"/>
</dbReference>
<feature type="transmembrane region" description="Helical" evidence="6">
    <location>
        <begin position="70"/>
        <end position="89"/>
    </location>
</feature>
<reference evidence="8" key="1">
    <citation type="submission" date="2017-10" db="EMBL/GenBank/DDBJ databases">
        <title>Completed PacBio SMRT sequence of Methylosinus trichosporium OB3b reveals presence of a third large plasmid.</title>
        <authorList>
            <person name="Charles T.C."/>
            <person name="Lynch M.D.J."/>
            <person name="Heil J.R."/>
            <person name="Cheng J."/>
        </authorList>
    </citation>
    <scope>NUCLEOTIDE SEQUENCE [LARGE SCALE GENOMIC DNA]</scope>
    <source>
        <strain evidence="8">OB3b</strain>
    </source>
</reference>
<keyword evidence="4 6" id="KW-1133">Transmembrane helix</keyword>
<gene>
    <name evidence="7" type="ORF">CQW49_00220</name>
</gene>
<feature type="transmembrane region" description="Helical" evidence="6">
    <location>
        <begin position="45"/>
        <end position="64"/>
    </location>
</feature>
<dbReference type="GO" id="GO:0016020">
    <property type="term" value="C:membrane"/>
    <property type="evidence" value="ECO:0007669"/>
    <property type="project" value="UniProtKB-SubCell"/>
</dbReference>
<name>A0A2D2CUK1_METT3</name>
<keyword evidence="3 6" id="KW-0812">Transmembrane</keyword>
<dbReference type="AlphaFoldDB" id="A0A2D2CUK1"/>
<keyword evidence="5 6" id="KW-0472">Membrane</keyword>
<evidence type="ECO:0000256" key="4">
    <source>
        <dbReference type="ARBA" id="ARBA00022989"/>
    </source>
</evidence>
<dbReference type="PANTHER" id="PTHR30238">
    <property type="entry name" value="MEMBRANE BOUND PREDICTED REDOX MODULATOR"/>
    <property type="match status" value="1"/>
</dbReference>
<comment type="subcellular location">
    <subcellularLocation>
        <location evidence="1">Membrane</location>
        <topology evidence="1">Multi-pass membrane protein</topology>
    </subcellularLocation>
</comment>
<dbReference type="KEGG" id="mtw:CQW49_00220"/>
<proteinExistence type="inferred from homology"/>
<feature type="transmembrane region" description="Helical" evidence="6">
    <location>
        <begin position="101"/>
        <end position="128"/>
    </location>
</feature>
<sequence length="233" mass="24467">MNGEFTAGFEIFEIIWIDLLLSGDNAVLIALACHKLPPAKRRWGVALGAAGGVLLRVAFAFVVIQMMGLPALKALGGVLLLGVAIKLLIDETEHNVAAKEDLWGAVAAIVMADAVMSLDNVIAIAGAARGSMPLIIFGLAVSVPIVVFGAGLLMQALSRFPILVWFGAGLLGWIAGELIVTDPVWERFGWTVPEHLDLASSIAGAALVLAAGWIALRLEERAEARSKAQGGEQ</sequence>
<dbReference type="InterPro" id="IPR005496">
    <property type="entry name" value="Integral_membrane_TerC"/>
</dbReference>
<dbReference type="Pfam" id="PF03741">
    <property type="entry name" value="TerC"/>
    <property type="match status" value="1"/>
</dbReference>
<dbReference type="PANTHER" id="PTHR30238:SF4">
    <property type="entry name" value="SLL1022 PROTEIN"/>
    <property type="match status" value="1"/>
</dbReference>
<protein>
    <submittedName>
        <fullName evidence="7">Tellurium resistance protein TerC</fullName>
    </submittedName>
</protein>
<evidence type="ECO:0000256" key="1">
    <source>
        <dbReference type="ARBA" id="ARBA00004141"/>
    </source>
</evidence>
<feature type="transmembrane region" description="Helical" evidence="6">
    <location>
        <begin position="134"/>
        <end position="153"/>
    </location>
</feature>
<dbReference type="NCBIfam" id="TIGR03717">
    <property type="entry name" value="R_switched_YjbE"/>
    <property type="match status" value="1"/>
</dbReference>